<evidence type="ECO:0000259" key="26">
    <source>
        <dbReference type="SMART" id="SM00663"/>
    </source>
</evidence>
<dbReference type="FunFam" id="1.10.132.30:FF:000001">
    <property type="entry name" value="DNA-directed RNA polymerase subunit"/>
    <property type="match status" value="1"/>
</dbReference>
<keyword evidence="11" id="KW-0597">Phosphoprotein</keyword>
<dbReference type="Pfam" id="PF04983">
    <property type="entry name" value="RNA_pol_Rpb1_3"/>
    <property type="match status" value="1"/>
</dbReference>
<evidence type="ECO:0000256" key="8">
    <source>
        <dbReference type="ARBA" id="ARBA00022481"/>
    </source>
</evidence>
<dbReference type="InterPro" id="IPR007066">
    <property type="entry name" value="RNA_pol_Rpb1_3"/>
</dbReference>
<evidence type="ECO:0000256" key="7">
    <source>
        <dbReference type="ARBA" id="ARBA00022478"/>
    </source>
</evidence>
<evidence type="ECO:0000256" key="23">
    <source>
        <dbReference type="ARBA" id="ARBA00023242"/>
    </source>
</evidence>
<keyword evidence="17" id="KW-0862">Zinc</keyword>
<dbReference type="InterPro" id="IPR007080">
    <property type="entry name" value="RNA_pol_Rpb1_1"/>
</dbReference>
<dbReference type="Gene3D" id="4.10.860.120">
    <property type="entry name" value="RNA polymerase II, clamp domain"/>
    <property type="match status" value="2"/>
</dbReference>
<dbReference type="Pfam" id="PF04998">
    <property type="entry name" value="RNA_pol_Rpb1_5"/>
    <property type="match status" value="1"/>
</dbReference>
<keyword evidence="10" id="KW-1017">Isopeptide bond</keyword>
<evidence type="ECO:0000256" key="17">
    <source>
        <dbReference type="ARBA" id="ARBA00022833"/>
    </source>
</evidence>
<dbReference type="Gene3D" id="1.10.132.30">
    <property type="match status" value="1"/>
</dbReference>
<feature type="region of interest" description="Disordered" evidence="25">
    <location>
        <begin position="1515"/>
        <end position="1985"/>
    </location>
</feature>
<feature type="compositionally biased region" description="Low complexity" evidence="25">
    <location>
        <begin position="1521"/>
        <end position="1548"/>
    </location>
</feature>
<keyword evidence="9" id="KW-0963">Cytoplasm</keyword>
<evidence type="ECO:0000256" key="13">
    <source>
        <dbReference type="ARBA" id="ARBA00022695"/>
    </source>
</evidence>
<dbReference type="Gene3D" id="6.20.50.80">
    <property type="match status" value="1"/>
</dbReference>
<dbReference type="CDD" id="cd02733">
    <property type="entry name" value="RNAP_II_RPB1_N"/>
    <property type="match status" value="1"/>
</dbReference>
<dbReference type="Pfam" id="PF05000">
    <property type="entry name" value="RNA_pol_Rpb1_4"/>
    <property type="match status" value="1"/>
</dbReference>
<keyword evidence="16" id="KW-0378">Hydrolase</keyword>
<sequence length="1985" mass="219043">MAAIVSDSTAPLRDVRRIQFGILGPDEIRRMSVTEGGIRYSETTEGGRPKIGGLMDPRQGVIDRISRCQTCAGNMTECPGHFGHIDLAKPVYNIGFMTKTIKILRCVCFFCSKLLIDSNHPKIKDVVAKTGGQAGKRLAYVYDLCKGIKLCEGGDEMEKTEMHEGGDGNGEQKQSHGGCGRFQPKIRRNGLEVTAEWKNVNEDSQERKIQLSAERVHEIFRRISDEECVILGMDPKYARPDWLVCTVLPVPPLAIRPAVVMFGSARNQDDLTHKLADIIKINNQLKRNEQNGAAAHIIQEDTNMLQYHVSTLVDNEMPGIPKATQKSGRPLKSIKQRLKGKEGRVRGNLMGKRVDFSGRTVITPDPNLRIDQVGVPRSIAQNLTFPEIVTPFNMEKLSELVSRGANQYPGAKYIIRDNGDRIDLRYHPKASDLHLQIGYKVERHMQDNDYIVFNRQPTLHKMSMMCHKVKILPWSTFRLNLSVTTPYNADFDGDEMNLHLAQSLETRAEISQLASVPRMIITPQANRPVMGIVQDTLTAVCKMTKRDVFIEKEQMMTMLMYLPTWNGRMPQPAVLKPKPLWTGKQLFSLIIPGRVNCIRTHSTHPDDEDKGPYKWLSPGDTKVLVEDGELITGILCKKSLGASSGSLLHVVFMEEGFEKAGEFYGNIQTVINNWLLIEGHTIGIGDTIADPKTYADIQDAIRKAKLEVIEVIEKAHNDDLEPTPGNTLRQTFENQVNRILNDARDKTGSLAQKSLSSYNNLRAMVVAGSKGNKINISQVIACVGQQNVEGKRIPFGFRHRTLPHFIKDDYGPESRGFVENSYLAGLTPTEFYFHAMGGREGLIDTAVKTAETGYIQRRLIKAMESLMVKYDGTVRNQVEQLIQLRYGEDGLAGEWVEFQSLPTLKPSNRAFEAGFKFDPTNERQLRRFLTEDVIKDLMGDAHAIAELEKEWEQLQEDRNLLRQTFPMGNAKIVLPANMQRLIWNAQKIFKLDTRKPTDLHPLKIVQDVRNMHNKFVIVKGEDGISKQANGNATLLLNILVRSTLCARKVIEEYRLNEEAFEWILGEIETRFTQAMAVPGEMVGALAAQSLGEPATQMTLNTFHYAGVSAKNVTLGVPRLKEIINISKKPKTPSLTVFLHQRIAKDAERTKDVLCRLEHTTLRKVTANTAIYFDPDPMNTVVQEDQDWVSIYYEMPDFNVSRISPWLLRIELDRKRFGDDLNCIFNDDNSEKLVLRIRIMNSEDGKFQEQEEQQVDKMEDDVFLRCIEANLLTDMSLAGIEAIAKVYMHWPTLDDKKRIIITEEGDYKAIQEWLLETDGAALMRVLCDKDVDPVRTVSNDIVEIFSGLGIEAVRKAIEREMYNVISFDGSYVNYRHLALLCDIMTAKGHLMAITRHGINRQETGALARCSFEETVDILMEAACHAEVDPMKGVSENIMLGQLAKIGTGCFDLLLDPNKCKYAMEIPTNIGVGVGTGMFFNSGASPSSIGGSPQMTPWGQGATPAYNAWSPSAGMTPGAAGFSPPDSGYSPGYSPAWSPGSPRSPGGESPYIPSPAGPLSPSYSPASPAYLPSSPALDSPTPQYSPKSPGYSPSSPGYSPTSPSYSPTSPSYSPTSPSYSPTSPSYSPTSPSYSPTSPSYSPVSPSYSPTSPSYSPTSPSYSPTSPSYSPTSPSYSPTSPSYSPTSPSYSPTSPSYSPTSPSYSPTSPSYSPTSPSYSPTSPSYSPSSPNYSPSSPSYSPTSPSYSPTSPSYSPSSPSYSPQSPSYSPSSPGYSPSSPKYSPTSPSYSPTSPSYSPSSPQYSPSSPQYSPSSPQYSPSSPQYSPSSPQYSPSSPRYSPSSPQYSPSSPQYSPSSPQYSPSSPQYTPSSPQYTPSSPQYSPTSPSYSPTSPKYSPTSPTYTPTSPKYSPSSPEYSPSSPQYSPSSPQYSPTSPTYSPTSPTYSPTSPTYSPESPKYSPTSPTYTPTTPQYTPSSPAYTPDSDDEDDDK</sequence>
<dbReference type="Pfam" id="PF05001">
    <property type="entry name" value="RNA_pol_Rpb1_R"/>
    <property type="match status" value="20"/>
</dbReference>
<dbReference type="Pfam" id="PF04992">
    <property type="entry name" value="RNA_pol_Rpb1_6"/>
    <property type="match status" value="1"/>
</dbReference>
<evidence type="ECO:0000256" key="21">
    <source>
        <dbReference type="ARBA" id="ARBA00023125"/>
    </source>
</evidence>
<dbReference type="InterPro" id="IPR000722">
    <property type="entry name" value="RNA_pol_asu"/>
</dbReference>
<keyword evidence="6" id="KW-0158">Chromosome</keyword>
<dbReference type="GO" id="GO:0006366">
    <property type="term" value="P:transcription by RNA polymerase II"/>
    <property type="evidence" value="ECO:0007669"/>
    <property type="project" value="InterPro"/>
</dbReference>
<keyword evidence="7 24" id="KW-0240">DNA-directed RNA polymerase</keyword>
<dbReference type="FunFam" id="1.10.150.390:FF:000001">
    <property type="entry name" value="DNA-directed RNA polymerase subunit"/>
    <property type="match status" value="1"/>
</dbReference>
<evidence type="ECO:0000313" key="27">
    <source>
        <dbReference type="EMBL" id="KAK2154843.1"/>
    </source>
</evidence>
<comment type="cofactor">
    <cofactor evidence="1">
        <name>Mg(2+)</name>
        <dbReference type="ChEBI" id="CHEBI:18420"/>
    </cofactor>
</comment>
<dbReference type="InterPro" id="IPR006592">
    <property type="entry name" value="RNA_pol_N"/>
</dbReference>
<keyword evidence="13 24" id="KW-0548">Nucleotidyltransferase</keyword>
<organism evidence="27 28">
    <name type="scientific">Paralvinella palmiformis</name>
    <dbReference type="NCBI Taxonomy" id="53620"/>
    <lineage>
        <taxon>Eukaryota</taxon>
        <taxon>Metazoa</taxon>
        <taxon>Spiralia</taxon>
        <taxon>Lophotrochozoa</taxon>
        <taxon>Annelida</taxon>
        <taxon>Polychaeta</taxon>
        <taxon>Sedentaria</taxon>
        <taxon>Canalipalpata</taxon>
        <taxon>Terebellida</taxon>
        <taxon>Terebelliformia</taxon>
        <taxon>Alvinellidae</taxon>
        <taxon>Paralvinella</taxon>
    </lineage>
</organism>
<dbReference type="FunFam" id="2.40.40.20:FF:000019">
    <property type="entry name" value="DNA-directed RNA polymerase II subunit RPB1"/>
    <property type="match status" value="1"/>
</dbReference>
<evidence type="ECO:0000313" key="28">
    <source>
        <dbReference type="Proteomes" id="UP001208570"/>
    </source>
</evidence>
<keyword evidence="23" id="KW-0539">Nucleus</keyword>
<evidence type="ECO:0000256" key="24">
    <source>
        <dbReference type="RuleBase" id="RU004279"/>
    </source>
</evidence>
<dbReference type="Gene3D" id="3.30.1360.140">
    <property type="match status" value="2"/>
</dbReference>
<evidence type="ECO:0000256" key="22">
    <source>
        <dbReference type="ARBA" id="ARBA00023163"/>
    </source>
</evidence>
<comment type="subcellular location">
    <subcellularLocation>
        <location evidence="3">Chromosome</location>
    </subcellularLocation>
    <subcellularLocation>
        <location evidence="4">Cytoplasm</location>
    </subcellularLocation>
    <subcellularLocation>
        <location evidence="2">Nucleus</location>
    </subcellularLocation>
</comment>
<keyword evidence="20" id="KW-0007">Acetylation</keyword>
<keyword evidence="12 24" id="KW-0808">Transferase</keyword>
<evidence type="ECO:0000256" key="16">
    <source>
        <dbReference type="ARBA" id="ARBA00022801"/>
    </source>
</evidence>
<accession>A0AAD9JLU8</accession>
<evidence type="ECO:0000256" key="9">
    <source>
        <dbReference type="ARBA" id="ARBA00022490"/>
    </source>
</evidence>
<evidence type="ECO:0000256" key="4">
    <source>
        <dbReference type="ARBA" id="ARBA00004496"/>
    </source>
</evidence>
<dbReference type="Pfam" id="PF04997">
    <property type="entry name" value="RNA_pol_Rpb1_1"/>
    <property type="match status" value="1"/>
</dbReference>
<dbReference type="PRINTS" id="PR01217">
    <property type="entry name" value="PRICHEXTENSN"/>
</dbReference>
<keyword evidence="14" id="KW-0479">Metal-binding</keyword>
<keyword evidence="15" id="KW-0677">Repeat</keyword>
<dbReference type="CDD" id="cd02584">
    <property type="entry name" value="RNAP_II_Rpb1_C"/>
    <property type="match status" value="1"/>
</dbReference>
<keyword evidence="22 24" id="KW-0804">Transcription</keyword>
<evidence type="ECO:0000256" key="18">
    <source>
        <dbReference type="ARBA" id="ARBA00022842"/>
    </source>
</evidence>
<dbReference type="InterPro" id="IPR044893">
    <property type="entry name" value="RNA_pol_Rpb1_clamp_domain"/>
</dbReference>
<evidence type="ECO:0000256" key="12">
    <source>
        <dbReference type="ARBA" id="ARBA00022679"/>
    </source>
</evidence>
<evidence type="ECO:0000256" key="3">
    <source>
        <dbReference type="ARBA" id="ARBA00004286"/>
    </source>
</evidence>
<comment type="function">
    <text evidence="24">DNA-dependent RNA polymerase catalyzes the transcription of DNA into RNA using the four ribonucleoside triphosphates as substrates.</text>
</comment>
<dbReference type="InterPro" id="IPR045867">
    <property type="entry name" value="DNA-dir_RpoC_beta_prime"/>
</dbReference>
<dbReference type="FunFam" id="1.10.274.100:FF:000001">
    <property type="entry name" value="DNA-directed RNA polymerase subunit"/>
    <property type="match status" value="1"/>
</dbReference>
<dbReference type="GO" id="GO:0005737">
    <property type="term" value="C:cytoplasm"/>
    <property type="evidence" value="ECO:0007669"/>
    <property type="project" value="UniProtKB-SubCell"/>
</dbReference>
<gene>
    <name evidence="27" type="ORF">LSH36_256g06102</name>
</gene>
<keyword evidence="8" id="KW-0488">Methylation</keyword>
<reference evidence="27" key="1">
    <citation type="journal article" date="2023" name="Mol. Biol. Evol.">
        <title>Third-Generation Sequencing Reveals the Adaptive Role of the Epigenome in Three Deep-Sea Polychaetes.</title>
        <authorList>
            <person name="Perez M."/>
            <person name="Aroh O."/>
            <person name="Sun Y."/>
            <person name="Lan Y."/>
            <person name="Juniper S.K."/>
            <person name="Young C.R."/>
            <person name="Angers B."/>
            <person name="Qian P.Y."/>
        </authorList>
    </citation>
    <scope>NUCLEOTIDE SEQUENCE</scope>
    <source>
        <strain evidence="27">P08H-3</strain>
    </source>
</reference>
<dbReference type="GO" id="GO:0046872">
    <property type="term" value="F:metal ion binding"/>
    <property type="evidence" value="ECO:0007669"/>
    <property type="project" value="UniProtKB-KW"/>
</dbReference>
<evidence type="ECO:0000256" key="6">
    <source>
        <dbReference type="ARBA" id="ARBA00022454"/>
    </source>
</evidence>
<evidence type="ECO:0000256" key="1">
    <source>
        <dbReference type="ARBA" id="ARBA00001946"/>
    </source>
</evidence>
<keyword evidence="21" id="KW-0238">DNA-binding</keyword>
<dbReference type="GO" id="GO:0003899">
    <property type="term" value="F:DNA-directed RNA polymerase activity"/>
    <property type="evidence" value="ECO:0007669"/>
    <property type="project" value="UniProtKB-EC"/>
</dbReference>
<dbReference type="PANTHER" id="PTHR19376">
    <property type="entry name" value="DNA-DIRECTED RNA POLYMERASE"/>
    <property type="match status" value="1"/>
</dbReference>
<evidence type="ECO:0000256" key="5">
    <source>
        <dbReference type="ARBA" id="ARBA00006460"/>
    </source>
</evidence>
<dbReference type="InterPro" id="IPR038120">
    <property type="entry name" value="Rpb1_funnel_sf"/>
</dbReference>
<dbReference type="Proteomes" id="UP001208570">
    <property type="component" value="Unassembled WGS sequence"/>
</dbReference>
<dbReference type="Gene3D" id="1.10.150.390">
    <property type="match status" value="1"/>
</dbReference>
<comment type="similarity">
    <text evidence="5 24">Belongs to the RNA polymerase beta' chain family.</text>
</comment>
<evidence type="ECO:0000256" key="20">
    <source>
        <dbReference type="ARBA" id="ARBA00022990"/>
    </source>
</evidence>
<evidence type="ECO:0000256" key="15">
    <source>
        <dbReference type="ARBA" id="ARBA00022737"/>
    </source>
</evidence>
<feature type="region of interest" description="Disordered" evidence="25">
    <location>
        <begin position="159"/>
        <end position="179"/>
    </location>
</feature>
<dbReference type="InterPro" id="IPR038593">
    <property type="entry name" value="RNA_pol_Rpb1_7_sf"/>
</dbReference>
<evidence type="ECO:0000256" key="10">
    <source>
        <dbReference type="ARBA" id="ARBA00022499"/>
    </source>
</evidence>
<dbReference type="InterPro" id="IPR007075">
    <property type="entry name" value="RNA_pol_Rpb1_6"/>
</dbReference>
<dbReference type="Pfam" id="PF04990">
    <property type="entry name" value="RNA_pol_Rpb1_7"/>
    <property type="match status" value="1"/>
</dbReference>
<dbReference type="FunFam" id="4.10.860.120:FF:000005">
    <property type="entry name" value="DNA-directed RNA polymerase subunit"/>
    <property type="match status" value="1"/>
</dbReference>
<dbReference type="FunFam" id="4.10.860.120:FF:000002">
    <property type="entry name" value="DNA-directed RNA polymerase subunit"/>
    <property type="match status" value="1"/>
</dbReference>
<dbReference type="Gene3D" id="2.40.40.20">
    <property type="match status" value="1"/>
</dbReference>
<dbReference type="SUPFAM" id="SSF64484">
    <property type="entry name" value="beta and beta-prime subunits of DNA dependent RNA-polymerase"/>
    <property type="match status" value="1"/>
</dbReference>
<dbReference type="InterPro" id="IPR007083">
    <property type="entry name" value="RNA_pol_Rpb1_4"/>
</dbReference>
<dbReference type="InterPro" id="IPR000684">
    <property type="entry name" value="RNA_pol_II_repeat_euk"/>
</dbReference>
<dbReference type="GO" id="GO:0003677">
    <property type="term" value="F:DNA binding"/>
    <property type="evidence" value="ECO:0007669"/>
    <property type="project" value="UniProtKB-KW"/>
</dbReference>
<comment type="catalytic activity">
    <reaction evidence="24">
        <text>RNA(n) + a ribonucleoside 5'-triphosphate = RNA(n+1) + diphosphate</text>
        <dbReference type="Rhea" id="RHEA:21248"/>
        <dbReference type="Rhea" id="RHEA-COMP:14527"/>
        <dbReference type="Rhea" id="RHEA-COMP:17342"/>
        <dbReference type="ChEBI" id="CHEBI:33019"/>
        <dbReference type="ChEBI" id="CHEBI:61557"/>
        <dbReference type="ChEBI" id="CHEBI:140395"/>
        <dbReference type="EC" id="2.7.7.6"/>
    </reaction>
</comment>
<dbReference type="EMBL" id="JAODUP010000256">
    <property type="protein sequence ID" value="KAK2154843.1"/>
    <property type="molecule type" value="Genomic_DNA"/>
</dbReference>
<dbReference type="EC" id="2.7.7.6" evidence="24"/>
<dbReference type="NCBIfam" id="NF006336">
    <property type="entry name" value="PRK08566.1"/>
    <property type="match status" value="1"/>
</dbReference>
<evidence type="ECO:0000256" key="25">
    <source>
        <dbReference type="SAM" id="MobiDB-lite"/>
    </source>
</evidence>
<dbReference type="InterPro" id="IPR007073">
    <property type="entry name" value="RNA_pol_Rpb1_7"/>
</dbReference>
<name>A0AAD9JLU8_9ANNE</name>
<dbReference type="SMART" id="SM00663">
    <property type="entry name" value="RPOLA_N"/>
    <property type="match status" value="1"/>
</dbReference>
<keyword evidence="19" id="KW-0832">Ubl conjugation</keyword>
<evidence type="ECO:0000256" key="19">
    <source>
        <dbReference type="ARBA" id="ARBA00022843"/>
    </source>
</evidence>
<dbReference type="GO" id="GO:0016787">
    <property type="term" value="F:hydrolase activity"/>
    <property type="evidence" value="ECO:0007669"/>
    <property type="project" value="UniProtKB-KW"/>
</dbReference>
<feature type="domain" description="RNA polymerase N-terminal" evidence="26">
    <location>
        <begin position="241"/>
        <end position="544"/>
    </location>
</feature>
<dbReference type="PANTHER" id="PTHR19376:SF37">
    <property type="entry name" value="DNA-DIRECTED RNA POLYMERASE II SUBUNIT RPB1"/>
    <property type="match status" value="1"/>
</dbReference>
<dbReference type="InterPro" id="IPR042102">
    <property type="entry name" value="RNA_pol_Rpb1_3_sf"/>
</dbReference>
<evidence type="ECO:0000256" key="11">
    <source>
        <dbReference type="ARBA" id="ARBA00022553"/>
    </source>
</evidence>
<evidence type="ECO:0000256" key="14">
    <source>
        <dbReference type="ARBA" id="ARBA00022723"/>
    </source>
</evidence>
<dbReference type="Pfam" id="PF00623">
    <property type="entry name" value="RNA_pol_Rpb1_2"/>
    <property type="match status" value="1"/>
</dbReference>
<proteinExistence type="inferred from homology"/>
<dbReference type="GO" id="GO:0005665">
    <property type="term" value="C:RNA polymerase II, core complex"/>
    <property type="evidence" value="ECO:0007669"/>
    <property type="project" value="TreeGrafter"/>
</dbReference>
<evidence type="ECO:0000256" key="2">
    <source>
        <dbReference type="ARBA" id="ARBA00004123"/>
    </source>
</evidence>
<feature type="compositionally biased region" description="Low complexity" evidence="25">
    <location>
        <begin position="1557"/>
        <end position="1972"/>
    </location>
</feature>
<keyword evidence="28" id="KW-1185">Reference proteome</keyword>
<dbReference type="PROSITE" id="PS00115">
    <property type="entry name" value="RNA_POL_II_REPEAT"/>
    <property type="match status" value="21"/>
</dbReference>
<dbReference type="FunFam" id="3.30.1490.180:FF:000001">
    <property type="entry name" value="DNA-directed RNA polymerase subunit"/>
    <property type="match status" value="1"/>
</dbReference>
<dbReference type="Gene3D" id="3.30.1490.180">
    <property type="entry name" value="RNA polymerase ii"/>
    <property type="match status" value="1"/>
</dbReference>
<dbReference type="GO" id="GO:0005694">
    <property type="term" value="C:chromosome"/>
    <property type="evidence" value="ECO:0007669"/>
    <property type="project" value="UniProtKB-SubCell"/>
</dbReference>
<comment type="caution">
    <text evidence="27">The sequence shown here is derived from an EMBL/GenBank/DDBJ whole genome shotgun (WGS) entry which is preliminary data.</text>
</comment>
<protein>
    <recommendedName>
        <fullName evidence="24">DNA-directed RNA polymerase subunit</fullName>
        <ecNumber evidence="24">2.7.7.6</ecNumber>
    </recommendedName>
</protein>
<dbReference type="InterPro" id="IPR007081">
    <property type="entry name" value="RNA_pol_Rpb1_5"/>
</dbReference>
<keyword evidence="18" id="KW-0460">Magnesium</keyword>
<dbReference type="Gene3D" id="6.10.250.2940">
    <property type="match status" value="1"/>
</dbReference>
<dbReference type="Gene3D" id="1.10.274.100">
    <property type="entry name" value="RNA polymerase Rpb1, domain 3"/>
    <property type="match status" value="1"/>
</dbReference>